<dbReference type="Gene3D" id="3.40.720.10">
    <property type="entry name" value="Alkaline Phosphatase, subunit A"/>
    <property type="match status" value="1"/>
</dbReference>
<keyword evidence="10" id="KW-0325">Glycoprotein</keyword>
<protein>
    <submittedName>
        <fullName evidence="12">Uncharacterized protein</fullName>
    </submittedName>
</protein>
<evidence type="ECO:0000256" key="1">
    <source>
        <dbReference type="ARBA" id="ARBA00004477"/>
    </source>
</evidence>
<evidence type="ECO:0000256" key="9">
    <source>
        <dbReference type="ARBA" id="ARBA00023136"/>
    </source>
</evidence>
<dbReference type="CDD" id="cd16023">
    <property type="entry name" value="GPI_EPT_3"/>
    <property type="match status" value="1"/>
</dbReference>
<comment type="subcellular location">
    <subcellularLocation>
        <location evidence="1">Endoplasmic reticulum membrane</location>
        <topology evidence="1">Multi-pass membrane protein</topology>
    </subcellularLocation>
</comment>
<dbReference type="GO" id="GO:0005789">
    <property type="term" value="C:endoplasmic reticulum membrane"/>
    <property type="evidence" value="ECO:0007669"/>
    <property type="project" value="UniProtKB-SubCell"/>
</dbReference>
<dbReference type="OrthoDB" id="272139at2759"/>
<feature type="transmembrane region" description="Helical" evidence="11">
    <location>
        <begin position="678"/>
        <end position="697"/>
    </location>
</feature>
<dbReference type="InterPro" id="IPR017850">
    <property type="entry name" value="Alkaline_phosphatase_core_sf"/>
</dbReference>
<dbReference type="AlphaFoldDB" id="A0A2S4PRU8"/>
<feature type="transmembrane region" description="Helical" evidence="11">
    <location>
        <begin position="1018"/>
        <end position="1037"/>
    </location>
</feature>
<feature type="transmembrane region" description="Helical" evidence="11">
    <location>
        <begin position="974"/>
        <end position="997"/>
    </location>
</feature>
<accession>A0A2S4PRU8</accession>
<evidence type="ECO:0000256" key="3">
    <source>
        <dbReference type="ARBA" id="ARBA00008695"/>
    </source>
</evidence>
<comment type="caution">
    <text evidence="12">The sequence shown here is derived from an EMBL/GenBank/DDBJ whole genome shotgun (WGS) entry which is preliminary data.</text>
</comment>
<evidence type="ECO:0000256" key="11">
    <source>
        <dbReference type="SAM" id="Phobius"/>
    </source>
</evidence>
<keyword evidence="5" id="KW-0808">Transferase</keyword>
<sequence length="1085" mass="121907">MIDQIIQTAGKGSSMVSSSVTRKDVSVAAQHIKSKVVKKDRDIVKQTQLEKEQNLKSSEMRKKLIYRLNQTKQESFIREWRWGIAFFFWLISIHAIGIYFFTKGFLLTRLVLKDKSSCNAQLNILNGPFRGISTYHGGCWHPKSYEKAVIIVIDALRYDFTVPYTGNHQKYFHNKLPYLYDTAIKKPHSAFLLPFIADPPTTTLQRLKGLTTGTLPTLIDLGSSFSGTAIEEDNLLIQLKDAGKRIVHLGDDTWNKLFPNYFEKNASKAYDSFNVWDLHTVDNGVTKHLMPLLGGDEKETWDVIIAHYLGVDHAGHRYGPDHPAMASKLEQMNHILKNVVSKMDQETLLVVMGDHGMDSKGDHGGESDDEVQAALWMYSKKGTFGRTDLEHFIPPKSKKERFVNQIDLVPTLALLLGIPIPFNNLGKPIQEAFASKKGNDWKNLASVAKITAAGIKKYITAYYTARGFTKSFDTDSIEALWAAGEKKIISISKKKAKDAYITFSAFSDETLKICRNVWAQFDLLSMTFGIGILTMSFILLIFYANEIMLEYQESDNPELDQAQFQLELENFSKGVKTDHNGKTATQRIFGYVLIYSALAIIFSPVLWNFSRQYPAIDVGLAAFAISGLLGVFYQEFLRKVVFDNIFPKNYWSCLAFIFTVSQAIGFASNSYTIWEDTILLFFITTFGLSAIISSFRIKKSSDRALGIYHSFVFTFLGWVASFSKLCREEQMPYCHTTYYISSTSSTSALWQLVIPFVVALLLPSIIKSFYTGSRSYEGFAPIWVGWFFRIGLILNAIFWVLDAADDGQWYPNLTSTVLKRVRVVIAQTVLASVIGAGTTAFVYAPPCVTVTTTVESDSSPQGSSSSSPKLAIYGFANAHGTRYFLLILNVILGILLLQKPMGAGALSLMAWQILALSEILDLNCLTTSPIGPIMLALLGSFYFFKTGHQATLSSIQWESAFIPFHTIYYPYSPILVTLNTFGAQVLSIAAVPLLVLWKQKPRKKNLFQSVLRSLAWHITYYAVMATSTSLWAAWLRRHLMLFRIFSPKFMTAVFALLVVDVFGILVALVGFRSNILSVSEIFGWS</sequence>
<dbReference type="UniPathway" id="UPA00196"/>
<keyword evidence="9 11" id="KW-0472">Membrane</keyword>
<dbReference type="EMBL" id="PEDP01000871">
    <property type="protein sequence ID" value="POS84762.1"/>
    <property type="molecule type" value="Genomic_DNA"/>
</dbReference>
<dbReference type="InterPro" id="IPR039524">
    <property type="entry name" value="PIGO/GPI13"/>
</dbReference>
<evidence type="ECO:0000256" key="2">
    <source>
        <dbReference type="ARBA" id="ARBA00004687"/>
    </source>
</evidence>
<dbReference type="GO" id="GO:0006506">
    <property type="term" value="P:GPI anchor biosynthetic process"/>
    <property type="evidence" value="ECO:0007669"/>
    <property type="project" value="UniProtKB-UniPathway"/>
</dbReference>
<evidence type="ECO:0000256" key="7">
    <source>
        <dbReference type="ARBA" id="ARBA00022824"/>
    </source>
</evidence>
<keyword evidence="4" id="KW-0337">GPI-anchor biosynthesis</keyword>
<dbReference type="PANTHER" id="PTHR23071:SF1">
    <property type="entry name" value="GPI ETHANOLAMINE PHOSPHATE TRANSFERASE 3"/>
    <property type="match status" value="1"/>
</dbReference>
<evidence type="ECO:0000256" key="8">
    <source>
        <dbReference type="ARBA" id="ARBA00022989"/>
    </source>
</evidence>
<dbReference type="STRING" id="225359.A0A2S4PRU8"/>
<feature type="transmembrane region" description="Helical" evidence="11">
    <location>
        <begin position="704"/>
        <end position="723"/>
    </location>
</feature>
<proteinExistence type="inferred from homology"/>
<dbReference type="GO" id="GO:0051377">
    <property type="term" value="F:mannose-ethanolamine phosphotransferase activity"/>
    <property type="evidence" value="ECO:0007669"/>
    <property type="project" value="InterPro"/>
</dbReference>
<feature type="transmembrane region" description="Helical" evidence="11">
    <location>
        <begin position="82"/>
        <end position="101"/>
    </location>
</feature>
<evidence type="ECO:0000256" key="10">
    <source>
        <dbReference type="ARBA" id="ARBA00023180"/>
    </source>
</evidence>
<name>A0A2S4PRU8_9PEZI</name>
<comment type="pathway">
    <text evidence="2">Glycolipid biosynthesis; glycosylphosphatidylinositol-anchor biosynthesis.</text>
</comment>
<keyword evidence="8 11" id="KW-1133">Transmembrane helix</keyword>
<evidence type="ECO:0000256" key="5">
    <source>
        <dbReference type="ARBA" id="ARBA00022679"/>
    </source>
</evidence>
<dbReference type="PANTHER" id="PTHR23071">
    <property type="entry name" value="PHOSPHATIDYLINOSITOL GLYCAN"/>
    <property type="match status" value="1"/>
</dbReference>
<feature type="transmembrane region" description="Helical" evidence="11">
    <location>
        <begin position="653"/>
        <end position="672"/>
    </location>
</feature>
<feature type="transmembrane region" description="Helical" evidence="11">
    <location>
        <begin position="613"/>
        <end position="633"/>
    </location>
</feature>
<feature type="transmembrane region" description="Helical" evidence="11">
    <location>
        <begin position="1049"/>
        <end position="1071"/>
    </location>
</feature>
<evidence type="ECO:0000256" key="6">
    <source>
        <dbReference type="ARBA" id="ARBA00022692"/>
    </source>
</evidence>
<dbReference type="SUPFAM" id="SSF53649">
    <property type="entry name" value="Alkaline phosphatase-like"/>
    <property type="match status" value="1"/>
</dbReference>
<evidence type="ECO:0000256" key="4">
    <source>
        <dbReference type="ARBA" id="ARBA00022502"/>
    </source>
</evidence>
<dbReference type="InterPro" id="IPR037675">
    <property type="entry name" value="PIG-O_N"/>
</dbReference>
<reference evidence="12 13" key="1">
    <citation type="submission" date="2017-10" db="EMBL/GenBank/DDBJ databases">
        <title>Development of genomic resources for the powdery mildew, Erysiphe pulchra.</title>
        <authorList>
            <person name="Wadl P.A."/>
            <person name="Mack B.M."/>
            <person name="Moore G."/>
            <person name="Beltz S.B."/>
        </authorList>
    </citation>
    <scope>NUCLEOTIDE SEQUENCE [LARGE SCALE GENOMIC DNA]</scope>
    <source>
        <strain evidence="12">Cflorida</strain>
    </source>
</reference>
<feature type="transmembrane region" description="Helical" evidence="11">
    <location>
        <begin position="523"/>
        <end position="544"/>
    </location>
</feature>
<gene>
    <name evidence="12" type="ORF">EPUL_005091</name>
</gene>
<feature type="transmembrane region" description="Helical" evidence="11">
    <location>
        <begin position="588"/>
        <end position="607"/>
    </location>
</feature>
<evidence type="ECO:0000313" key="12">
    <source>
        <dbReference type="EMBL" id="POS84762.1"/>
    </source>
</evidence>
<evidence type="ECO:0000313" key="13">
    <source>
        <dbReference type="Proteomes" id="UP000237438"/>
    </source>
</evidence>
<keyword evidence="7" id="KW-0256">Endoplasmic reticulum</keyword>
<keyword evidence="6 11" id="KW-0812">Transmembrane</keyword>
<organism evidence="12 13">
    <name type="scientific">Erysiphe pulchra</name>
    <dbReference type="NCBI Taxonomy" id="225359"/>
    <lineage>
        <taxon>Eukaryota</taxon>
        <taxon>Fungi</taxon>
        <taxon>Dikarya</taxon>
        <taxon>Ascomycota</taxon>
        <taxon>Pezizomycotina</taxon>
        <taxon>Leotiomycetes</taxon>
        <taxon>Erysiphales</taxon>
        <taxon>Erysiphaceae</taxon>
        <taxon>Erysiphe</taxon>
    </lineage>
</organism>
<feature type="transmembrane region" description="Helical" evidence="11">
    <location>
        <begin position="883"/>
        <end position="910"/>
    </location>
</feature>
<dbReference type="InterPro" id="IPR002591">
    <property type="entry name" value="Phosphodiest/P_Trfase"/>
</dbReference>
<dbReference type="Proteomes" id="UP000237438">
    <property type="component" value="Unassembled WGS sequence"/>
</dbReference>
<feature type="transmembrane region" description="Helical" evidence="11">
    <location>
        <begin position="748"/>
        <end position="766"/>
    </location>
</feature>
<dbReference type="Pfam" id="PF01663">
    <property type="entry name" value="Phosphodiest"/>
    <property type="match status" value="1"/>
</dbReference>
<keyword evidence="13" id="KW-1185">Reference proteome</keyword>
<comment type="similarity">
    <text evidence="3">Belongs to the PIGG/PIGN/PIGO family. PIGO subfamily.</text>
</comment>
<feature type="transmembrane region" description="Helical" evidence="11">
    <location>
        <begin position="778"/>
        <end position="801"/>
    </location>
</feature>